<dbReference type="EMBL" id="MCIA01000031">
    <property type="protein sequence ID" value="RKD30187.1"/>
    <property type="molecule type" value="Genomic_DNA"/>
</dbReference>
<evidence type="ECO:0000259" key="1">
    <source>
        <dbReference type="Pfam" id="PF01243"/>
    </source>
</evidence>
<dbReference type="OrthoDB" id="3255142at2"/>
<comment type="caution">
    <text evidence="2">The sequence shown here is derived from an EMBL/GenBank/DDBJ whole genome shotgun (WGS) entry which is preliminary data.</text>
</comment>
<sequence>MDYKKAASYWSEKEKESLRLEEDTLWKQMVTFIKAHNTCALATGCDDFVRCTPIEYEFKDGKFKLFTEGGLKFQGLEGNNNVSLAIFNSYTGFGNLRGMQVTGTARLIEPWSKEYMDLLAIKKISMENLKKLPTVLFLIEITPVRIDYLSSEFKTMGFDPRQYLCFDEEAVKAEGDI</sequence>
<reference evidence="2 3" key="1">
    <citation type="submission" date="2016-08" db="EMBL/GenBank/DDBJ databases">
        <title>A new outlook on sporulation: Clostridium algidixylanolyticum.</title>
        <authorList>
            <person name="Poppleton D.I."/>
            <person name="Gribaldo S."/>
        </authorList>
    </citation>
    <scope>NUCLEOTIDE SEQUENCE [LARGE SCALE GENOMIC DNA]</scope>
    <source>
        <strain evidence="2 3">SPL73</strain>
    </source>
</reference>
<proteinExistence type="predicted"/>
<name>A0A419SY58_9FIRM</name>
<dbReference type="Pfam" id="PF01243">
    <property type="entry name" value="PNPOx_N"/>
    <property type="match status" value="1"/>
</dbReference>
<evidence type="ECO:0000313" key="2">
    <source>
        <dbReference type="EMBL" id="RKD30187.1"/>
    </source>
</evidence>
<accession>A0A419SY58</accession>
<dbReference type="Gene3D" id="2.30.110.10">
    <property type="entry name" value="Electron Transport, Fmn-binding Protein, Chain A"/>
    <property type="match status" value="1"/>
</dbReference>
<keyword evidence="3" id="KW-1185">Reference proteome</keyword>
<feature type="domain" description="Pyridoxamine 5'-phosphate oxidase N-terminal" evidence="1">
    <location>
        <begin position="26"/>
        <end position="145"/>
    </location>
</feature>
<dbReference type="AlphaFoldDB" id="A0A419SY58"/>
<organism evidence="2 3">
    <name type="scientific">Lacrimispora algidixylanolytica</name>
    <dbReference type="NCBI Taxonomy" id="94868"/>
    <lineage>
        <taxon>Bacteria</taxon>
        <taxon>Bacillati</taxon>
        <taxon>Bacillota</taxon>
        <taxon>Clostridia</taxon>
        <taxon>Lachnospirales</taxon>
        <taxon>Lachnospiraceae</taxon>
        <taxon>Lacrimispora</taxon>
    </lineage>
</organism>
<gene>
    <name evidence="2" type="ORF">BET01_06225</name>
</gene>
<dbReference type="SUPFAM" id="SSF50475">
    <property type="entry name" value="FMN-binding split barrel"/>
    <property type="match status" value="1"/>
</dbReference>
<dbReference type="InterPro" id="IPR012349">
    <property type="entry name" value="Split_barrel_FMN-bd"/>
</dbReference>
<dbReference type="Proteomes" id="UP000284277">
    <property type="component" value="Unassembled WGS sequence"/>
</dbReference>
<dbReference type="RefSeq" id="WP_120197711.1">
    <property type="nucleotide sequence ID" value="NZ_MCIA01000031.1"/>
</dbReference>
<evidence type="ECO:0000313" key="3">
    <source>
        <dbReference type="Proteomes" id="UP000284277"/>
    </source>
</evidence>
<dbReference type="InterPro" id="IPR011576">
    <property type="entry name" value="Pyridox_Oxase_N"/>
</dbReference>
<protein>
    <submittedName>
        <fullName evidence="2">Flavin-nucleotide-binding protein</fullName>
    </submittedName>
</protein>